<feature type="signal peptide" evidence="1">
    <location>
        <begin position="1"/>
        <end position="31"/>
    </location>
</feature>
<accession>A0A5B8Y8J4</accession>
<sequence>MTRPNTPKTLALLVAALTLLTVLTVPRAAHAHHVVSESGIAFVEPMSVAEVELRAASFDFGRYFRGDYQILTAALEWAATDRFSATARVPVAYIQYDDGRQVIGLSDVELSAKFSLYESDHGGLLVSAGAGTALPTGVEEDGLGAGHVEFSPFVAVSTQPADWLVFYALGAGRFSVFDGDDAADDEEMVDPTTGEQLGPHGSVLSPHSPQEAFTRLGGALVWGPAYASVGVDHVFVLDGAMDDTTVLRNELGWARAGEYRLAAGVDLPVAGADRYGWQGRVSVAWMF</sequence>
<dbReference type="EMBL" id="CP041186">
    <property type="protein sequence ID" value="QDG53080.1"/>
    <property type="molecule type" value="Genomic_DNA"/>
</dbReference>
<feature type="chain" id="PRO_5030106657" evidence="1">
    <location>
        <begin position="32"/>
        <end position="287"/>
    </location>
</feature>
<keyword evidence="1" id="KW-0732">Signal</keyword>
<reference evidence="2 3" key="1">
    <citation type="submission" date="2019-06" db="EMBL/GenBank/DDBJ databases">
        <title>Persicimonas caeni gen. nov., sp. nov., a predatory bacterium isolated from solar saltern.</title>
        <authorList>
            <person name="Wang S."/>
        </authorList>
    </citation>
    <scope>NUCLEOTIDE SEQUENCE [LARGE SCALE GENOMIC DNA]</scope>
    <source>
        <strain evidence="2 3">YN101</strain>
    </source>
</reference>
<evidence type="ECO:0000313" key="3">
    <source>
        <dbReference type="Proteomes" id="UP000315995"/>
    </source>
</evidence>
<dbReference type="Proteomes" id="UP000315995">
    <property type="component" value="Chromosome"/>
</dbReference>
<dbReference type="RefSeq" id="WP_141199541.1">
    <property type="nucleotide sequence ID" value="NZ_CP041186.1"/>
</dbReference>
<organism evidence="2 3">
    <name type="scientific">Persicimonas caeni</name>
    <dbReference type="NCBI Taxonomy" id="2292766"/>
    <lineage>
        <taxon>Bacteria</taxon>
        <taxon>Deltaproteobacteria</taxon>
        <taxon>Bradymonadales</taxon>
        <taxon>Bradymonadaceae</taxon>
        <taxon>Persicimonas</taxon>
    </lineage>
</organism>
<protein>
    <submittedName>
        <fullName evidence="2">Uncharacterized protein</fullName>
    </submittedName>
</protein>
<gene>
    <name evidence="2" type="ORF">FIV42_20725</name>
</gene>
<proteinExistence type="predicted"/>
<keyword evidence="3" id="KW-1185">Reference proteome</keyword>
<dbReference type="AlphaFoldDB" id="A0A4Y6PXW0"/>
<evidence type="ECO:0000313" key="2">
    <source>
        <dbReference type="EMBL" id="QDG53080.1"/>
    </source>
</evidence>
<accession>A0A4Y6PXW0</accession>
<name>A0A4Y6PXW0_PERCE</name>
<evidence type="ECO:0000256" key="1">
    <source>
        <dbReference type="SAM" id="SignalP"/>
    </source>
</evidence>